<dbReference type="RefSeq" id="WP_187541330.1">
    <property type="nucleotide sequence ID" value="NZ_CP060717.1"/>
</dbReference>
<proteinExistence type="predicted"/>
<evidence type="ECO:0008006" key="5">
    <source>
        <dbReference type="Google" id="ProtNLM"/>
    </source>
</evidence>
<accession>A0A7G9S905</accession>
<feature type="chain" id="PRO_5028984595" description="Lipoprotein" evidence="2">
    <location>
        <begin position="19"/>
        <end position="200"/>
    </location>
</feature>
<feature type="signal peptide" evidence="2">
    <location>
        <begin position="1"/>
        <end position="18"/>
    </location>
</feature>
<evidence type="ECO:0000313" key="3">
    <source>
        <dbReference type="EMBL" id="QNN64330.1"/>
    </source>
</evidence>
<sequence>MRLVLPLSAALLTLACNAGDPPTDGNIVVADMPEGGGAASATNAIPAAPPAPAGPGLANDGPPPPHLDPEAPPPAAETSALGAARRVQEYCDALATQRYGDAWRLWADGGRASGLSEAQFRDRYRGVRITDCVIGTPGEMQGAAGSIYIEVPNRFRGTARNGGPLSIDGPVVLRRVNDVDGSTAEQRRWHIARAEFPSER</sequence>
<name>A0A7G9S905_9SPHN</name>
<keyword evidence="4" id="KW-1185">Reference proteome</keyword>
<organism evidence="3 4">
    <name type="scientific">Sphingomonas rhizophila</name>
    <dbReference type="NCBI Taxonomy" id="2071607"/>
    <lineage>
        <taxon>Bacteria</taxon>
        <taxon>Pseudomonadati</taxon>
        <taxon>Pseudomonadota</taxon>
        <taxon>Alphaproteobacteria</taxon>
        <taxon>Sphingomonadales</taxon>
        <taxon>Sphingomonadaceae</taxon>
        <taxon>Sphingomonas</taxon>
    </lineage>
</organism>
<evidence type="ECO:0000256" key="1">
    <source>
        <dbReference type="SAM" id="MobiDB-lite"/>
    </source>
</evidence>
<keyword evidence="2" id="KW-0732">Signal</keyword>
<dbReference type="AlphaFoldDB" id="A0A7G9S905"/>
<protein>
    <recommendedName>
        <fullName evidence="5">Lipoprotein</fullName>
    </recommendedName>
</protein>
<dbReference type="Proteomes" id="UP000515955">
    <property type="component" value="Chromosome"/>
</dbReference>
<dbReference type="EMBL" id="CP060717">
    <property type="protein sequence ID" value="QNN64330.1"/>
    <property type="molecule type" value="Genomic_DNA"/>
</dbReference>
<dbReference type="KEGG" id="srhi:H9L12_08265"/>
<feature type="region of interest" description="Disordered" evidence="1">
    <location>
        <begin position="39"/>
        <end position="81"/>
    </location>
</feature>
<reference evidence="3 4" key="1">
    <citation type="submission" date="2020-08" db="EMBL/GenBank/DDBJ databases">
        <title>Genome sequence of Sphingomonas rhizophila KACC 19189T.</title>
        <authorList>
            <person name="Hyun D.-W."/>
            <person name="Bae J.-W."/>
        </authorList>
    </citation>
    <scope>NUCLEOTIDE SEQUENCE [LARGE SCALE GENOMIC DNA]</scope>
    <source>
        <strain evidence="3 4">KACC 19189</strain>
    </source>
</reference>
<feature type="compositionally biased region" description="Pro residues" evidence="1">
    <location>
        <begin position="61"/>
        <end position="75"/>
    </location>
</feature>
<gene>
    <name evidence="3" type="ORF">H9L12_08265</name>
</gene>
<evidence type="ECO:0000313" key="4">
    <source>
        <dbReference type="Proteomes" id="UP000515955"/>
    </source>
</evidence>
<evidence type="ECO:0000256" key="2">
    <source>
        <dbReference type="SAM" id="SignalP"/>
    </source>
</evidence>
<dbReference type="PROSITE" id="PS51257">
    <property type="entry name" value="PROKAR_LIPOPROTEIN"/>
    <property type="match status" value="1"/>
</dbReference>